<organism evidence="2 3">
    <name type="scientific">Brasilonema sennae CENA114</name>
    <dbReference type="NCBI Taxonomy" id="415709"/>
    <lineage>
        <taxon>Bacteria</taxon>
        <taxon>Bacillati</taxon>
        <taxon>Cyanobacteriota</taxon>
        <taxon>Cyanophyceae</taxon>
        <taxon>Nostocales</taxon>
        <taxon>Scytonemataceae</taxon>
        <taxon>Brasilonema</taxon>
        <taxon>Bromeliae group (in: Brasilonema)</taxon>
    </lineage>
</organism>
<name>A0A856MJU6_9CYAN</name>
<dbReference type="KEGG" id="bsen:DP114_16100"/>
<dbReference type="RefSeq" id="WP_169264418.1">
    <property type="nucleotide sequence ID" value="NZ_CAWOXK010000001.1"/>
</dbReference>
<evidence type="ECO:0000313" key="3">
    <source>
        <dbReference type="Proteomes" id="UP000503129"/>
    </source>
</evidence>
<dbReference type="EMBL" id="CP030118">
    <property type="protein sequence ID" value="QDL09216.1"/>
    <property type="molecule type" value="Genomic_DNA"/>
</dbReference>
<sequence>MNIISRLLTTFSLSISALAVVPCFAIAQQTPTVPEQQMTQRICSSDAVEDLLPPAVSQESPSPLSYLGQQGFTQNSDGSWTCYVSDSRKQGRYYTLFKVQQVNGNLVASSFLDGGILPEGQNNRSLDFFMMLIEKHTKASQGNRESIRRYLDTFFSFVKQGKVQLSNRGYLFDQPSGGVVMYHSVTGGKLKGAAITINIRSPENLSSSPVS</sequence>
<gene>
    <name evidence="2" type="ORF">DP114_16100</name>
</gene>
<reference evidence="2 3" key="1">
    <citation type="submission" date="2018-06" db="EMBL/GenBank/DDBJ databases">
        <title>Comparative genomics of Brasilonema spp. strains.</title>
        <authorList>
            <person name="Alvarenga D.O."/>
            <person name="Fiore M.F."/>
            <person name="Varani A.M."/>
        </authorList>
    </citation>
    <scope>NUCLEOTIDE SEQUENCE [LARGE SCALE GENOMIC DNA]</scope>
    <source>
        <strain evidence="2 3">CENA114</strain>
    </source>
</reference>
<dbReference type="AlphaFoldDB" id="A0A856MJU6"/>
<evidence type="ECO:0008006" key="4">
    <source>
        <dbReference type="Google" id="ProtNLM"/>
    </source>
</evidence>
<keyword evidence="1" id="KW-0732">Signal</keyword>
<proteinExistence type="predicted"/>
<dbReference type="Proteomes" id="UP000503129">
    <property type="component" value="Chromosome"/>
</dbReference>
<protein>
    <recommendedName>
        <fullName evidence="4">DUF3298 domain-containing protein</fullName>
    </recommendedName>
</protein>
<evidence type="ECO:0000313" key="2">
    <source>
        <dbReference type="EMBL" id="QDL09216.1"/>
    </source>
</evidence>
<feature type="chain" id="PRO_5032575859" description="DUF3298 domain-containing protein" evidence="1">
    <location>
        <begin position="28"/>
        <end position="211"/>
    </location>
</feature>
<feature type="signal peptide" evidence="1">
    <location>
        <begin position="1"/>
        <end position="27"/>
    </location>
</feature>
<accession>A0A856MJU6</accession>
<keyword evidence="3" id="KW-1185">Reference proteome</keyword>
<evidence type="ECO:0000256" key="1">
    <source>
        <dbReference type="SAM" id="SignalP"/>
    </source>
</evidence>